<comment type="similarity">
    <text evidence="5">Belongs to the SAT4 family.</text>
</comment>
<comment type="caution">
    <text evidence="8">The sequence shown here is derived from an EMBL/GenBank/DDBJ whole genome shotgun (WGS) entry which is preliminary data.</text>
</comment>
<evidence type="ECO:0000313" key="8">
    <source>
        <dbReference type="EMBL" id="RWA06353.1"/>
    </source>
</evidence>
<keyword evidence="2 6" id="KW-0812">Transmembrane</keyword>
<evidence type="ECO:0000256" key="6">
    <source>
        <dbReference type="SAM" id="Phobius"/>
    </source>
</evidence>
<organism evidence="8 9">
    <name type="scientific">Xylaria grammica</name>
    <dbReference type="NCBI Taxonomy" id="363999"/>
    <lineage>
        <taxon>Eukaryota</taxon>
        <taxon>Fungi</taxon>
        <taxon>Dikarya</taxon>
        <taxon>Ascomycota</taxon>
        <taxon>Pezizomycotina</taxon>
        <taxon>Sordariomycetes</taxon>
        <taxon>Xylariomycetidae</taxon>
        <taxon>Xylariales</taxon>
        <taxon>Xylariaceae</taxon>
        <taxon>Xylaria</taxon>
    </lineage>
</organism>
<evidence type="ECO:0000256" key="2">
    <source>
        <dbReference type="ARBA" id="ARBA00022692"/>
    </source>
</evidence>
<dbReference type="Proteomes" id="UP000286045">
    <property type="component" value="Unassembled WGS sequence"/>
</dbReference>
<feature type="transmembrane region" description="Helical" evidence="6">
    <location>
        <begin position="16"/>
        <end position="36"/>
    </location>
</feature>
<dbReference type="Pfam" id="PF20684">
    <property type="entry name" value="Fung_rhodopsin"/>
    <property type="match status" value="1"/>
</dbReference>
<keyword evidence="4 6" id="KW-0472">Membrane</keyword>
<evidence type="ECO:0000256" key="5">
    <source>
        <dbReference type="ARBA" id="ARBA00038359"/>
    </source>
</evidence>
<dbReference type="AlphaFoldDB" id="A0A439CVX6"/>
<feature type="transmembrane region" description="Helical" evidence="6">
    <location>
        <begin position="158"/>
        <end position="179"/>
    </location>
</feature>
<keyword evidence="3 6" id="KW-1133">Transmembrane helix</keyword>
<feature type="domain" description="Rhodopsin" evidence="7">
    <location>
        <begin position="34"/>
        <end position="257"/>
    </location>
</feature>
<dbReference type="GO" id="GO:0016020">
    <property type="term" value="C:membrane"/>
    <property type="evidence" value="ECO:0007669"/>
    <property type="project" value="UniProtKB-SubCell"/>
</dbReference>
<protein>
    <recommendedName>
        <fullName evidence="7">Rhodopsin domain-containing protein</fullName>
    </recommendedName>
</protein>
<dbReference type="InterPro" id="IPR049326">
    <property type="entry name" value="Rhodopsin_dom_fungi"/>
</dbReference>
<proteinExistence type="inferred from homology"/>
<feature type="transmembrane region" description="Helical" evidence="6">
    <location>
        <begin position="240"/>
        <end position="258"/>
    </location>
</feature>
<accession>A0A439CVX6</accession>
<reference evidence="8 9" key="1">
    <citation type="submission" date="2018-12" db="EMBL/GenBank/DDBJ databases">
        <title>Draft genome sequence of Xylaria grammica IHI A82.</title>
        <authorList>
            <person name="Buettner E."/>
            <person name="Kellner H."/>
        </authorList>
    </citation>
    <scope>NUCLEOTIDE SEQUENCE [LARGE SCALE GENOMIC DNA]</scope>
    <source>
        <strain evidence="8 9">IHI A82</strain>
    </source>
</reference>
<dbReference type="InterPro" id="IPR052337">
    <property type="entry name" value="SAT4-like"/>
</dbReference>
<dbReference type="STRING" id="363999.A0A439CVX6"/>
<gene>
    <name evidence="8" type="ORF">EKO27_g8750</name>
</gene>
<evidence type="ECO:0000259" key="7">
    <source>
        <dbReference type="Pfam" id="PF20684"/>
    </source>
</evidence>
<dbReference type="EMBL" id="RYZI01000344">
    <property type="protein sequence ID" value="RWA06353.1"/>
    <property type="molecule type" value="Genomic_DNA"/>
</dbReference>
<dbReference type="PANTHER" id="PTHR33048">
    <property type="entry name" value="PTH11-LIKE INTEGRAL MEMBRANE PROTEIN (AFU_ORTHOLOGUE AFUA_5G11245)"/>
    <property type="match status" value="1"/>
</dbReference>
<dbReference type="PANTHER" id="PTHR33048:SF134">
    <property type="entry name" value="INTEGRAL MEMBRANE PROTEIN"/>
    <property type="match status" value="1"/>
</dbReference>
<evidence type="ECO:0000256" key="3">
    <source>
        <dbReference type="ARBA" id="ARBA00022989"/>
    </source>
</evidence>
<evidence type="ECO:0000256" key="4">
    <source>
        <dbReference type="ARBA" id="ARBA00023136"/>
    </source>
</evidence>
<name>A0A439CVX6_9PEZI</name>
<sequence>MASHNIYYVPSPAHSGIYAVSSVLVSSSSLCVSLRYKARRMRAARWGVDDWLVFHPREAFLFSLPLPLLSLTNVCVPVLISLSCYNGASPSSSFMGTIGSHTDVDPETGAIINTPHGNRVLVFGSISAILTVLALGNLKSSVVTFYRRIFIGEGFRAVSLAILVFIALWTTAFFFATVLECNRHNLNLIWKSLAIFKGQCQKYKTIQLAHCATDIATDLVVLSLPLPPIWKLNMSVRRKLLLSLIFLIGFVYFTHSVSPLEDRRKVLSEG</sequence>
<evidence type="ECO:0000313" key="9">
    <source>
        <dbReference type="Proteomes" id="UP000286045"/>
    </source>
</evidence>
<evidence type="ECO:0000256" key="1">
    <source>
        <dbReference type="ARBA" id="ARBA00004141"/>
    </source>
</evidence>
<feature type="transmembrane region" description="Helical" evidence="6">
    <location>
        <begin position="120"/>
        <end position="138"/>
    </location>
</feature>
<keyword evidence="9" id="KW-1185">Reference proteome</keyword>
<comment type="subcellular location">
    <subcellularLocation>
        <location evidence="1">Membrane</location>
        <topology evidence="1">Multi-pass membrane protein</topology>
    </subcellularLocation>
</comment>